<protein>
    <submittedName>
        <fullName evidence="2">Uncharacterized protein</fullName>
    </submittedName>
</protein>
<dbReference type="EMBL" id="CAJVCH010534347">
    <property type="protein sequence ID" value="CAG7824893.1"/>
    <property type="molecule type" value="Genomic_DNA"/>
</dbReference>
<evidence type="ECO:0000313" key="3">
    <source>
        <dbReference type="Proteomes" id="UP000708208"/>
    </source>
</evidence>
<gene>
    <name evidence="2" type="ORF">AFUS01_LOCUS35028</name>
</gene>
<keyword evidence="1" id="KW-0732">Signal</keyword>
<organism evidence="2 3">
    <name type="scientific">Allacma fusca</name>
    <dbReference type="NCBI Taxonomy" id="39272"/>
    <lineage>
        <taxon>Eukaryota</taxon>
        <taxon>Metazoa</taxon>
        <taxon>Ecdysozoa</taxon>
        <taxon>Arthropoda</taxon>
        <taxon>Hexapoda</taxon>
        <taxon>Collembola</taxon>
        <taxon>Symphypleona</taxon>
        <taxon>Sminthuridae</taxon>
        <taxon>Allacma</taxon>
    </lineage>
</organism>
<name>A0A8J2PLB0_9HEXA</name>
<accession>A0A8J2PLB0</accession>
<sequence length="75" mass="7721">MSKIVCLFALLFAVAQASVVYQYAPVASVPVVGYSHTINHTPLTVVQPQSVLVGGSPVVYSSGVVPASGTYLVGK</sequence>
<proteinExistence type="predicted"/>
<evidence type="ECO:0000313" key="2">
    <source>
        <dbReference type="EMBL" id="CAG7824893.1"/>
    </source>
</evidence>
<dbReference type="Proteomes" id="UP000708208">
    <property type="component" value="Unassembled WGS sequence"/>
</dbReference>
<feature type="signal peptide" evidence="1">
    <location>
        <begin position="1"/>
        <end position="17"/>
    </location>
</feature>
<dbReference type="AlphaFoldDB" id="A0A8J2PLB0"/>
<evidence type="ECO:0000256" key="1">
    <source>
        <dbReference type="SAM" id="SignalP"/>
    </source>
</evidence>
<keyword evidence="3" id="KW-1185">Reference proteome</keyword>
<feature type="chain" id="PRO_5035221720" evidence="1">
    <location>
        <begin position="18"/>
        <end position="75"/>
    </location>
</feature>
<comment type="caution">
    <text evidence="2">The sequence shown here is derived from an EMBL/GenBank/DDBJ whole genome shotgun (WGS) entry which is preliminary data.</text>
</comment>
<reference evidence="2" key="1">
    <citation type="submission" date="2021-06" db="EMBL/GenBank/DDBJ databases">
        <authorList>
            <person name="Hodson N. C."/>
            <person name="Mongue J. A."/>
            <person name="Jaron S. K."/>
        </authorList>
    </citation>
    <scope>NUCLEOTIDE SEQUENCE</scope>
</reference>